<organism evidence="2 3">
    <name type="scientific">Leptidea sinapis</name>
    <dbReference type="NCBI Taxonomy" id="189913"/>
    <lineage>
        <taxon>Eukaryota</taxon>
        <taxon>Metazoa</taxon>
        <taxon>Ecdysozoa</taxon>
        <taxon>Arthropoda</taxon>
        <taxon>Hexapoda</taxon>
        <taxon>Insecta</taxon>
        <taxon>Pterygota</taxon>
        <taxon>Neoptera</taxon>
        <taxon>Endopterygota</taxon>
        <taxon>Lepidoptera</taxon>
        <taxon>Glossata</taxon>
        <taxon>Ditrysia</taxon>
        <taxon>Papilionoidea</taxon>
        <taxon>Pieridae</taxon>
        <taxon>Dismorphiinae</taxon>
        <taxon>Leptidea</taxon>
    </lineage>
</organism>
<sequence>MEFGSPIPSIIHQVPTQEIPPTFNRTNKFTRGFVHNHYIPLFVRGNVRRYGTRPHHDSIRRNHHNTGEKTCQTEN</sequence>
<keyword evidence="3" id="KW-1185">Reference proteome</keyword>
<dbReference type="EMBL" id="FZQP02003812">
    <property type="protein sequence ID" value="VVC98830.1"/>
    <property type="molecule type" value="Genomic_DNA"/>
</dbReference>
<dbReference type="AlphaFoldDB" id="A0A5E4QME6"/>
<evidence type="ECO:0000313" key="2">
    <source>
        <dbReference type="EMBL" id="VVC98830.1"/>
    </source>
</evidence>
<name>A0A5E4QME6_9NEOP</name>
<accession>A0A5E4QME6</accession>
<evidence type="ECO:0000256" key="1">
    <source>
        <dbReference type="SAM" id="MobiDB-lite"/>
    </source>
</evidence>
<dbReference type="Proteomes" id="UP000324832">
    <property type="component" value="Unassembled WGS sequence"/>
</dbReference>
<protein>
    <submittedName>
        <fullName evidence="2">Uncharacterized protein</fullName>
    </submittedName>
</protein>
<proteinExistence type="predicted"/>
<feature type="region of interest" description="Disordered" evidence="1">
    <location>
        <begin position="52"/>
        <end position="75"/>
    </location>
</feature>
<gene>
    <name evidence="2" type="ORF">LSINAPIS_LOCUS9839</name>
</gene>
<evidence type="ECO:0000313" key="3">
    <source>
        <dbReference type="Proteomes" id="UP000324832"/>
    </source>
</evidence>
<reference evidence="2 3" key="1">
    <citation type="submission" date="2017-07" db="EMBL/GenBank/DDBJ databases">
        <authorList>
            <person name="Talla V."/>
            <person name="Backstrom N."/>
        </authorList>
    </citation>
    <scope>NUCLEOTIDE SEQUENCE [LARGE SCALE GENOMIC DNA]</scope>
</reference>